<evidence type="ECO:0000256" key="2">
    <source>
        <dbReference type="SAM" id="SignalP"/>
    </source>
</evidence>
<dbReference type="InterPro" id="IPR018389">
    <property type="entry name" value="DctP_fam"/>
</dbReference>
<protein>
    <recommendedName>
        <fullName evidence="5">TRAP-type C4-dicarboxylate transport system, substrate-binding protein</fullName>
    </recommendedName>
</protein>
<name>A0A844QEK0_9HYPH</name>
<dbReference type="GO" id="GO:0055085">
    <property type="term" value="P:transmembrane transport"/>
    <property type="evidence" value="ECO:0007669"/>
    <property type="project" value="InterPro"/>
</dbReference>
<dbReference type="Gene3D" id="3.40.190.170">
    <property type="entry name" value="Bacterial extracellular solute-binding protein, family 7"/>
    <property type="match status" value="1"/>
</dbReference>
<dbReference type="CDD" id="cd13665">
    <property type="entry name" value="PBP2_TRAP_Dctp3_4"/>
    <property type="match status" value="1"/>
</dbReference>
<dbReference type="AlphaFoldDB" id="A0A844QEK0"/>
<proteinExistence type="predicted"/>
<dbReference type="Proteomes" id="UP000463224">
    <property type="component" value="Unassembled WGS sequence"/>
</dbReference>
<dbReference type="PANTHER" id="PTHR33376:SF15">
    <property type="entry name" value="BLL6794 PROTEIN"/>
    <property type="match status" value="1"/>
</dbReference>
<keyword evidence="1 2" id="KW-0732">Signal</keyword>
<organism evidence="3 4">
    <name type="scientific">Nitratireductor arenosus</name>
    <dbReference type="NCBI Taxonomy" id="2682096"/>
    <lineage>
        <taxon>Bacteria</taxon>
        <taxon>Pseudomonadati</taxon>
        <taxon>Pseudomonadota</taxon>
        <taxon>Alphaproteobacteria</taxon>
        <taxon>Hyphomicrobiales</taxon>
        <taxon>Phyllobacteriaceae</taxon>
        <taxon>Nitratireductor</taxon>
    </lineage>
</organism>
<feature type="chain" id="PRO_5032904486" description="TRAP-type C4-dicarboxylate transport system, substrate-binding protein" evidence="2">
    <location>
        <begin position="25"/>
        <end position="343"/>
    </location>
</feature>
<keyword evidence="4" id="KW-1185">Reference proteome</keyword>
<reference evidence="3 4" key="1">
    <citation type="submission" date="2019-12" db="EMBL/GenBank/DDBJ databases">
        <title>Nitratireductor arenosus sp. nov., Isolated from sea sand, Jeju island, South Korea.</title>
        <authorList>
            <person name="Kim W."/>
        </authorList>
    </citation>
    <scope>NUCLEOTIDE SEQUENCE [LARGE SCALE GENOMIC DNA]</scope>
    <source>
        <strain evidence="3 4">CAU 1489</strain>
    </source>
</reference>
<accession>A0A844QEK0</accession>
<gene>
    <name evidence="3" type="ORF">GN330_03110</name>
</gene>
<feature type="signal peptide" evidence="2">
    <location>
        <begin position="1"/>
        <end position="24"/>
    </location>
</feature>
<dbReference type="PANTHER" id="PTHR33376">
    <property type="match status" value="1"/>
</dbReference>
<sequence length="343" mass="37201">MKTLKAILTLGTALFASSTHSASAQEYELKLSSMLPAVTTHHKQVLVPWVEMLEEKSGGRLKIALFPGSSLCKPTEQYGCVEAGLADIAYGIPGWSPGRFPRTSVAELPFLFKSAETGSSLLAELWDDYVSKDYPRVQVLAMNTQPAGHISTKTKPVGKMEDLKGLQIRTPTAVVGEMVQALGAQQVGMASSEIYQAMQLGTLDGLVLNYEGLLAFKLDEVTKYHTEVSAYSTTFALFMNKKSLSGLPEDLQALILESTSPASGYWAEIGAKWDGNDQNARSALVEKGHEIITLSAEERARWQEKTAAIYDEWVKSAEERGVDDAAALLDAARGIVAESGEHK</sequence>
<evidence type="ECO:0008006" key="5">
    <source>
        <dbReference type="Google" id="ProtNLM"/>
    </source>
</evidence>
<dbReference type="NCBIfam" id="NF037995">
    <property type="entry name" value="TRAP_S1"/>
    <property type="match status" value="1"/>
</dbReference>
<evidence type="ECO:0000256" key="1">
    <source>
        <dbReference type="ARBA" id="ARBA00022729"/>
    </source>
</evidence>
<dbReference type="Pfam" id="PF03480">
    <property type="entry name" value="DctP"/>
    <property type="match status" value="1"/>
</dbReference>
<evidence type="ECO:0000313" key="4">
    <source>
        <dbReference type="Proteomes" id="UP000463224"/>
    </source>
</evidence>
<dbReference type="InterPro" id="IPR038404">
    <property type="entry name" value="TRAP_DctP_sf"/>
</dbReference>
<dbReference type="EMBL" id="WPHG01000001">
    <property type="protein sequence ID" value="MVA96239.1"/>
    <property type="molecule type" value="Genomic_DNA"/>
</dbReference>
<comment type="caution">
    <text evidence="3">The sequence shown here is derived from an EMBL/GenBank/DDBJ whole genome shotgun (WGS) entry which is preliminary data.</text>
</comment>
<dbReference type="RefSeq" id="WP_156711202.1">
    <property type="nucleotide sequence ID" value="NZ_WPHG01000001.1"/>
</dbReference>
<evidence type="ECO:0000313" key="3">
    <source>
        <dbReference type="EMBL" id="MVA96239.1"/>
    </source>
</evidence>